<comment type="caution">
    <text evidence="1">The sequence shown here is derived from an EMBL/GenBank/DDBJ whole genome shotgun (WGS) entry which is preliminary data.</text>
</comment>
<name>A0A9W6KHM1_9ACTN</name>
<sequence>MITDPEAPSPMAFAGQVIHPGPPALRERYPDGVQITPYGVPDWIPYARLLGELPPPPQGLGWDEARVLGVQTANALGRRSGDPLWGADEAHTPTGWTWARLPLTRQIALVPIELYGAFRHVGGVSTSGNDRRRRGVSGTEGVQPRCRIEGELTEDVVLAIEDEIERPLPGAYREFLVATNGGRASVPAVHPKAGFVVDQPLFGSAPAGGDPFTDLVQQHLMQRDRIEAGLLPIGFVQGGLLVLGLEYGTVSYLDDDDPADQQGYGPDAITRNLLQWLEPSFAAFWSALRAVPASLQETAERHAAEGWARILPHPQLGRSLPADRRA</sequence>
<evidence type="ECO:0000313" key="2">
    <source>
        <dbReference type="Proteomes" id="UP001143480"/>
    </source>
</evidence>
<gene>
    <name evidence="1" type="ORF">GCM10017581_026710</name>
</gene>
<dbReference type="InterPro" id="IPR037883">
    <property type="entry name" value="Knr4/Smi1-like_sf"/>
</dbReference>
<evidence type="ECO:0008006" key="3">
    <source>
        <dbReference type="Google" id="ProtNLM"/>
    </source>
</evidence>
<evidence type="ECO:0000313" key="1">
    <source>
        <dbReference type="EMBL" id="GLL00930.1"/>
    </source>
</evidence>
<proteinExistence type="predicted"/>
<protein>
    <recommendedName>
        <fullName evidence="3">SUKH superfamily protein</fullName>
    </recommendedName>
</protein>
<dbReference type="InterPro" id="IPR032869">
    <property type="entry name" value="WHH_dom_containing"/>
</dbReference>
<accession>A0A9W6KHM1</accession>
<dbReference type="SUPFAM" id="SSF160631">
    <property type="entry name" value="SMI1/KNR4-like"/>
    <property type="match status" value="1"/>
</dbReference>
<dbReference type="EMBL" id="BSFP01000012">
    <property type="protein sequence ID" value="GLL00930.1"/>
    <property type="molecule type" value="Genomic_DNA"/>
</dbReference>
<dbReference type="AlphaFoldDB" id="A0A9W6KHM1"/>
<reference evidence="1" key="1">
    <citation type="journal article" date="2014" name="Int. J. Syst. Evol. Microbiol.">
        <title>Complete genome sequence of Corynebacterium casei LMG S-19264T (=DSM 44701T), isolated from a smear-ripened cheese.</title>
        <authorList>
            <consortium name="US DOE Joint Genome Institute (JGI-PGF)"/>
            <person name="Walter F."/>
            <person name="Albersmeier A."/>
            <person name="Kalinowski J."/>
            <person name="Ruckert C."/>
        </authorList>
    </citation>
    <scope>NUCLEOTIDE SEQUENCE</scope>
    <source>
        <strain evidence="1">VKM Ac-1321</strain>
    </source>
</reference>
<dbReference type="Proteomes" id="UP001143480">
    <property type="component" value="Unassembled WGS sequence"/>
</dbReference>
<dbReference type="Gene3D" id="3.40.1580.10">
    <property type="entry name" value="SMI1/KNR4-like"/>
    <property type="match status" value="1"/>
</dbReference>
<reference evidence="1" key="2">
    <citation type="submission" date="2023-01" db="EMBL/GenBank/DDBJ databases">
        <authorList>
            <person name="Sun Q."/>
            <person name="Evtushenko L."/>
        </authorList>
    </citation>
    <scope>NUCLEOTIDE SEQUENCE</scope>
    <source>
        <strain evidence="1">VKM Ac-1321</strain>
    </source>
</reference>
<dbReference type="Pfam" id="PF14414">
    <property type="entry name" value="WHH"/>
    <property type="match status" value="1"/>
</dbReference>
<organism evidence="1 2">
    <name type="scientific">Dactylosporangium matsuzakiense</name>
    <dbReference type="NCBI Taxonomy" id="53360"/>
    <lineage>
        <taxon>Bacteria</taxon>
        <taxon>Bacillati</taxon>
        <taxon>Actinomycetota</taxon>
        <taxon>Actinomycetes</taxon>
        <taxon>Micromonosporales</taxon>
        <taxon>Micromonosporaceae</taxon>
        <taxon>Dactylosporangium</taxon>
    </lineage>
</organism>
<keyword evidence="2" id="KW-1185">Reference proteome</keyword>